<accession>A0A444WDP2</accession>
<evidence type="ECO:0000313" key="2">
    <source>
        <dbReference type="EMBL" id="RYJ43892.1"/>
    </source>
</evidence>
<organism evidence="2 3">
    <name type="scientific">Flavobacterium beibuense</name>
    <dbReference type="NCBI Taxonomy" id="657326"/>
    <lineage>
        <taxon>Bacteria</taxon>
        <taxon>Pseudomonadati</taxon>
        <taxon>Bacteroidota</taxon>
        <taxon>Flavobacteriia</taxon>
        <taxon>Flavobacteriales</taxon>
        <taxon>Flavobacteriaceae</taxon>
        <taxon>Flavobacterium</taxon>
    </lineage>
</organism>
<gene>
    <name evidence="2" type="ORF">NU09_1400</name>
</gene>
<keyword evidence="3" id="KW-1185">Reference proteome</keyword>
<reference evidence="2 3" key="1">
    <citation type="submission" date="2014-12" db="EMBL/GenBank/DDBJ databases">
        <title>Genome sequence of Flavobacterium beibuense RSKm HC5.</title>
        <authorList>
            <person name="Kim J.F."/>
            <person name="Song J.Y."/>
            <person name="Kwak M.-J."/>
            <person name="Lee S.-W."/>
        </authorList>
    </citation>
    <scope>NUCLEOTIDE SEQUENCE [LARGE SCALE GENOMIC DNA]</scope>
    <source>
        <strain evidence="2 3">RSKm HC5</strain>
    </source>
</reference>
<evidence type="ECO:0000256" key="1">
    <source>
        <dbReference type="SAM" id="Phobius"/>
    </source>
</evidence>
<dbReference type="Proteomes" id="UP000289775">
    <property type="component" value="Unassembled WGS sequence"/>
</dbReference>
<dbReference type="OrthoDB" id="1375605at2"/>
<proteinExistence type="predicted"/>
<name>A0A444WDP2_9FLAO</name>
<dbReference type="AlphaFoldDB" id="A0A444WDP2"/>
<sequence length="130" mass="14760">MKKDFISAFLLLTVFAVLSLVLNILLYLIPGIGISTADFIYPLPVTYLFFYGCSFVILGLLIFVYYKSKEQLGYLFLLLTAAKMAIAYAFGSSVINMQEGNSTEKINFFVIFILFLIIEAYYTARLLNKK</sequence>
<dbReference type="RefSeq" id="WP_129750548.1">
    <property type="nucleotide sequence ID" value="NZ_JUIW01000004.1"/>
</dbReference>
<feature type="transmembrane region" description="Helical" evidence="1">
    <location>
        <begin position="48"/>
        <end position="66"/>
    </location>
</feature>
<keyword evidence="1" id="KW-1133">Transmembrane helix</keyword>
<feature type="transmembrane region" description="Helical" evidence="1">
    <location>
        <begin position="7"/>
        <end position="28"/>
    </location>
</feature>
<feature type="transmembrane region" description="Helical" evidence="1">
    <location>
        <begin position="73"/>
        <end position="94"/>
    </location>
</feature>
<keyword evidence="1" id="KW-0812">Transmembrane</keyword>
<dbReference type="EMBL" id="JUIW01000004">
    <property type="protein sequence ID" value="RYJ43892.1"/>
    <property type="molecule type" value="Genomic_DNA"/>
</dbReference>
<protein>
    <submittedName>
        <fullName evidence="2">Uncharacterized protein</fullName>
    </submittedName>
</protein>
<feature type="transmembrane region" description="Helical" evidence="1">
    <location>
        <begin position="106"/>
        <end position="124"/>
    </location>
</feature>
<evidence type="ECO:0000313" key="3">
    <source>
        <dbReference type="Proteomes" id="UP000289775"/>
    </source>
</evidence>
<keyword evidence="1" id="KW-0472">Membrane</keyword>
<comment type="caution">
    <text evidence="2">The sequence shown here is derived from an EMBL/GenBank/DDBJ whole genome shotgun (WGS) entry which is preliminary data.</text>
</comment>